<accession>A0A9D4CMR9</accession>
<name>A0A9D4CMR9_DREPO</name>
<sequence length="94" mass="11199">MVISTQQLPYYMIPERNLMAGCGLETGQIHTWVETITDMVNEGPRIILRLPKLRQALIARPEPRRWFIKKRIELEFLELLYMNRRTYSAANRHT</sequence>
<dbReference type="Proteomes" id="UP000828390">
    <property type="component" value="Unassembled WGS sequence"/>
</dbReference>
<dbReference type="EMBL" id="JAIWYP010000012">
    <property type="protein sequence ID" value="KAH3727357.1"/>
    <property type="molecule type" value="Genomic_DNA"/>
</dbReference>
<protein>
    <submittedName>
        <fullName evidence="1">Uncharacterized protein</fullName>
    </submittedName>
</protein>
<keyword evidence="2" id="KW-1185">Reference proteome</keyword>
<evidence type="ECO:0000313" key="1">
    <source>
        <dbReference type="EMBL" id="KAH3727357.1"/>
    </source>
</evidence>
<dbReference type="AlphaFoldDB" id="A0A9D4CMR9"/>
<comment type="caution">
    <text evidence="1">The sequence shown here is derived from an EMBL/GenBank/DDBJ whole genome shotgun (WGS) entry which is preliminary data.</text>
</comment>
<evidence type="ECO:0000313" key="2">
    <source>
        <dbReference type="Proteomes" id="UP000828390"/>
    </source>
</evidence>
<reference evidence="1" key="2">
    <citation type="submission" date="2020-11" db="EMBL/GenBank/DDBJ databases">
        <authorList>
            <person name="McCartney M.A."/>
            <person name="Auch B."/>
            <person name="Kono T."/>
            <person name="Mallez S."/>
            <person name="Becker A."/>
            <person name="Gohl D.M."/>
            <person name="Silverstein K.A.T."/>
            <person name="Koren S."/>
            <person name="Bechman K.B."/>
            <person name="Herman A."/>
            <person name="Abrahante J.E."/>
            <person name="Garbe J."/>
        </authorList>
    </citation>
    <scope>NUCLEOTIDE SEQUENCE</scope>
    <source>
        <strain evidence="1">Duluth1</strain>
        <tissue evidence="1">Whole animal</tissue>
    </source>
</reference>
<reference evidence="1" key="1">
    <citation type="journal article" date="2019" name="bioRxiv">
        <title>The Genome of the Zebra Mussel, Dreissena polymorpha: A Resource for Invasive Species Research.</title>
        <authorList>
            <person name="McCartney M.A."/>
            <person name="Auch B."/>
            <person name="Kono T."/>
            <person name="Mallez S."/>
            <person name="Zhang Y."/>
            <person name="Obille A."/>
            <person name="Becker A."/>
            <person name="Abrahante J.E."/>
            <person name="Garbe J."/>
            <person name="Badalamenti J.P."/>
            <person name="Herman A."/>
            <person name="Mangelson H."/>
            <person name="Liachko I."/>
            <person name="Sullivan S."/>
            <person name="Sone E.D."/>
            <person name="Koren S."/>
            <person name="Silverstein K.A.T."/>
            <person name="Beckman K.B."/>
            <person name="Gohl D.M."/>
        </authorList>
    </citation>
    <scope>NUCLEOTIDE SEQUENCE</scope>
    <source>
        <strain evidence="1">Duluth1</strain>
        <tissue evidence="1">Whole animal</tissue>
    </source>
</reference>
<gene>
    <name evidence="1" type="ORF">DPMN_053291</name>
</gene>
<organism evidence="1 2">
    <name type="scientific">Dreissena polymorpha</name>
    <name type="common">Zebra mussel</name>
    <name type="synonym">Mytilus polymorpha</name>
    <dbReference type="NCBI Taxonomy" id="45954"/>
    <lineage>
        <taxon>Eukaryota</taxon>
        <taxon>Metazoa</taxon>
        <taxon>Spiralia</taxon>
        <taxon>Lophotrochozoa</taxon>
        <taxon>Mollusca</taxon>
        <taxon>Bivalvia</taxon>
        <taxon>Autobranchia</taxon>
        <taxon>Heteroconchia</taxon>
        <taxon>Euheterodonta</taxon>
        <taxon>Imparidentia</taxon>
        <taxon>Neoheterodontei</taxon>
        <taxon>Myida</taxon>
        <taxon>Dreissenoidea</taxon>
        <taxon>Dreissenidae</taxon>
        <taxon>Dreissena</taxon>
    </lineage>
</organism>
<proteinExistence type="predicted"/>